<feature type="compositionally biased region" description="Basic and acidic residues" evidence="1">
    <location>
        <begin position="294"/>
        <end position="309"/>
    </location>
</feature>
<organism evidence="4 5">
    <name type="scientific">Prunus dulcis</name>
    <name type="common">Almond</name>
    <name type="synonym">Amygdalus dulcis</name>
    <dbReference type="NCBI Taxonomy" id="3755"/>
    <lineage>
        <taxon>Eukaryota</taxon>
        <taxon>Viridiplantae</taxon>
        <taxon>Streptophyta</taxon>
        <taxon>Embryophyta</taxon>
        <taxon>Tracheophyta</taxon>
        <taxon>Spermatophyta</taxon>
        <taxon>Magnoliopsida</taxon>
        <taxon>eudicotyledons</taxon>
        <taxon>Gunneridae</taxon>
        <taxon>Pentapetalae</taxon>
        <taxon>rosids</taxon>
        <taxon>fabids</taxon>
        <taxon>Rosales</taxon>
        <taxon>Rosaceae</taxon>
        <taxon>Amygdaloideae</taxon>
        <taxon>Amygdaleae</taxon>
        <taxon>Prunus</taxon>
    </lineage>
</organism>
<feature type="compositionally biased region" description="Basic and acidic residues" evidence="1">
    <location>
        <begin position="27"/>
        <end position="40"/>
    </location>
</feature>
<dbReference type="SMART" id="SM00751">
    <property type="entry name" value="BSD"/>
    <property type="match status" value="1"/>
</dbReference>
<feature type="compositionally biased region" description="Low complexity" evidence="1">
    <location>
        <begin position="274"/>
        <end position="286"/>
    </location>
</feature>
<dbReference type="InParanoid" id="A0A5E4EF47"/>
<feature type="region of interest" description="Disordered" evidence="1">
    <location>
        <begin position="131"/>
        <end position="153"/>
    </location>
</feature>
<dbReference type="GO" id="GO:0005737">
    <property type="term" value="C:cytoplasm"/>
    <property type="evidence" value="ECO:0007669"/>
    <property type="project" value="TreeGrafter"/>
</dbReference>
<dbReference type="Proteomes" id="UP000327085">
    <property type="component" value="Chromosome 8"/>
</dbReference>
<dbReference type="Gramene" id="VVA14042">
    <property type="protein sequence ID" value="VVA14042"/>
    <property type="gene ID" value="Prudul26B013725"/>
</dbReference>
<feature type="domain" description="BSD" evidence="2">
    <location>
        <begin position="187"/>
        <end position="239"/>
    </location>
</feature>
<feature type="compositionally biased region" description="Polar residues" evidence="1">
    <location>
        <begin position="139"/>
        <end position="153"/>
    </location>
</feature>
<evidence type="ECO:0000313" key="4">
    <source>
        <dbReference type="EMBL" id="VVA14042.1"/>
    </source>
</evidence>
<reference evidence="5" key="2">
    <citation type="journal article" date="2020" name="Plant J.">
        <title>Transposons played a major role in the diversification between the closely related almond and peach genomes: results from the almond genome sequence.</title>
        <authorList>
            <person name="Alioto T."/>
            <person name="Alexiou K.G."/>
            <person name="Bardil A."/>
            <person name="Barteri F."/>
            <person name="Castanera R."/>
            <person name="Cruz F."/>
            <person name="Dhingra A."/>
            <person name="Duval H."/>
            <person name="Fernandez I Marti A."/>
            <person name="Frias L."/>
            <person name="Galan B."/>
            <person name="Garcia J.L."/>
            <person name="Howad W."/>
            <person name="Gomez-Garrido J."/>
            <person name="Gut M."/>
            <person name="Julca I."/>
            <person name="Morata J."/>
            <person name="Puigdomenech P."/>
            <person name="Ribeca P."/>
            <person name="Rubio Cabetas M.J."/>
            <person name="Vlasova A."/>
            <person name="Wirthensohn M."/>
            <person name="Garcia-Mas J."/>
            <person name="Gabaldon T."/>
            <person name="Casacuberta J.M."/>
            <person name="Arus P."/>
        </authorList>
    </citation>
    <scope>NUCLEOTIDE SEQUENCE [LARGE SCALE GENOMIC DNA]</scope>
    <source>
        <strain evidence="5">cv. Texas</strain>
    </source>
</reference>
<feature type="region of interest" description="Disordered" evidence="1">
    <location>
        <begin position="274"/>
        <end position="507"/>
    </location>
</feature>
<dbReference type="InterPro" id="IPR005607">
    <property type="entry name" value="BSD_dom"/>
</dbReference>
<protein>
    <submittedName>
        <fullName evidence="4">PREDICTED: BSD</fullName>
    </submittedName>
</protein>
<feature type="compositionally biased region" description="Acidic residues" evidence="1">
    <location>
        <begin position="444"/>
        <end position="459"/>
    </location>
</feature>
<dbReference type="EMBL" id="CABIKO010000009">
    <property type="protein sequence ID" value="VVA14042.1"/>
    <property type="molecule type" value="Genomic_DNA"/>
</dbReference>
<dbReference type="OMA" id="GAMESIY"/>
<feature type="compositionally biased region" description="Low complexity" evidence="1">
    <location>
        <begin position="311"/>
        <end position="329"/>
    </location>
</feature>
<dbReference type="AlphaFoldDB" id="A0A5E4EF47"/>
<dbReference type="InterPro" id="IPR035925">
    <property type="entry name" value="BSD_dom_sf"/>
</dbReference>
<keyword evidence="6" id="KW-1185">Reference proteome</keyword>
<dbReference type="PROSITE" id="PS50858">
    <property type="entry name" value="BSD"/>
    <property type="match status" value="1"/>
</dbReference>
<evidence type="ECO:0000313" key="3">
    <source>
        <dbReference type="EMBL" id="KAI5316036.1"/>
    </source>
</evidence>
<feature type="region of interest" description="Disordered" evidence="1">
    <location>
        <begin position="1"/>
        <end position="60"/>
    </location>
</feature>
<evidence type="ECO:0000313" key="6">
    <source>
        <dbReference type="Proteomes" id="UP001054821"/>
    </source>
</evidence>
<reference evidence="3 6" key="3">
    <citation type="journal article" date="2022" name="G3 (Bethesda)">
        <title>Whole-genome sequence and methylome profiling of the almond [Prunus dulcis (Mill.) D.A. Webb] cultivar 'Nonpareil'.</title>
        <authorList>
            <person name="D'Amico-Willman K.M."/>
            <person name="Ouma W.Z."/>
            <person name="Meulia T."/>
            <person name="Sideli G.M."/>
            <person name="Gradziel T.M."/>
            <person name="Fresnedo-Ramirez J."/>
        </authorList>
    </citation>
    <scope>NUCLEOTIDE SEQUENCE [LARGE SCALE GENOMIC DNA]</scope>
    <source>
        <strain evidence="3">Clone GOH B32 T37-40</strain>
    </source>
</reference>
<gene>
    <name evidence="4" type="ORF">ALMOND_2B013725</name>
    <name evidence="3" type="ORF">L3X38_045212</name>
</gene>
<feature type="compositionally biased region" description="Acidic residues" evidence="1">
    <location>
        <begin position="485"/>
        <end position="507"/>
    </location>
</feature>
<accession>A0A5E4EF47</accession>
<dbReference type="Pfam" id="PF03909">
    <property type="entry name" value="BSD"/>
    <property type="match status" value="1"/>
</dbReference>
<evidence type="ECO:0000313" key="5">
    <source>
        <dbReference type="Proteomes" id="UP000327085"/>
    </source>
</evidence>
<name>A0A5E4EF47_PRUDU</name>
<dbReference type="InterPro" id="IPR051494">
    <property type="entry name" value="BSD_domain-containing"/>
</dbReference>
<dbReference type="SUPFAM" id="SSF140383">
    <property type="entry name" value="BSD domain-like"/>
    <property type="match status" value="1"/>
</dbReference>
<dbReference type="PANTHER" id="PTHR16019">
    <property type="entry name" value="SYNAPSE-ASSOCIATED PROTEIN"/>
    <property type="match status" value="1"/>
</dbReference>
<dbReference type="PANTHER" id="PTHR16019:SF5">
    <property type="entry name" value="BSD DOMAIN-CONTAINING PROTEIN 1"/>
    <property type="match status" value="1"/>
</dbReference>
<evidence type="ECO:0000256" key="1">
    <source>
        <dbReference type="SAM" id="MobiDB-lite"/>
    </source>
</evidence>
<sequence>MNFFKSVFSDEPDPPNPDSESESESEPESRKNPEQEDADSKSPPSQPDPNPSSNSGGWMFGDLIKTLATKSESVIETYRRDLQEFGSGLKKEIEVAQGSLETVGSVIDEFGNTVLKGTAQIISQGTDAILAPDHESDSSDPNNQSFSSQQGLNSKRYSRFDVQVRAIQGDAGTYCEEPEDLDEFNKWKSGFVLEDKSEEIEGLFEENGAMESIYKRVVPSSVDHETFWCRYFYRVYKLRQAEDVRANLVKRAISIEEDEELSWDVDDEEYDESVSNVVSKANSAKNTEGAASGKVEKVEDLKVDSEVGDKSSSNVGEVSSVGEEANVGSKKGDLAANRELVSKDSEQMNVKEESSSVEESQVAGTSSSVVDEKGGKSPEMDKEKKDSAVKLSGDKETEKKVIVEGDSGKKDLPSKSEEKVALEGKNEALESGDASVVSNRSSAPEEEDLGWDEIEDLSSIDEKKVTHVGSGSSNKADLRKRLSTAEEEEEEDLSWDIEDEDDEPAKP</sequence>
<dbReference type="Proteomes" id="UP001054821">
    <property type="component" value="Chromosome 8"/>
</dbReference>
<evidence type="ECO:0000259" key="2">
    <source>
        <dbReference type="PROSITE" id="PS50858"/>
    </source>
</evidence>
<feature type="compositionally biased region" description="Basic and acidic residues" evidence="1">
    <location>
        <begin position="340"/>
        <end position="354"/>
    </location>
</feature>
<proteinExistence type="predicted"/>
<reference evidence="4" key="1">
    <citation type="submission" date="2019-07" db="EMBL/GenBank/DDBJ databases">
        <authorList>
            <person name="Alioto T."/>
            <person name="Alioto T."/>
            <person name="Gomez Garrido J."/>
        </authorList>
    </citation>
    <scope>NUCLEOTIDE SEQUENCE</scope>
</reference>
<feature type="compositionally biased region" description="Basic and acidic residues" evidence="1">
    <location>
        <begin position="370"/>
        <end position="428"/>
    </location>
</feature>
<dbReference type="EMBL" id="JAJFAZ020000008">
    <property type="protein sequence ID" value="KAI5316036.1"/>
    <property type="molecule type" value="Genomic_DNA"/>
</dbReference>
<dbReference type="Gene3D" id="1.10.3970.10">
    <property type="entry name" value="BSD domain"/>
    <property type="match status" value="1"/>
</dbReference>